<accession>S2KTS3</accession>
<reference evidence="1 2" key="2">
    <citation type="submission" date="2013-04" db="EMBL/GenBank/DDBJ databases">
        <title>The Genome Sequence of Bilophila wadsworthia 3_1_6.</title>
        <authorList>
            <consortium name="The Broad Institute Genomics Platform"/>
            <person name="Earl A."/>
            <person name="Ward D."/>
            <person name="Feldgarden M."/>
            <person name="Gevers D."/>
            <person name="Sibley C."/>
            <person name="Strauss J."/>
            <person name="Allen-Vercoe E."/>
            <person name="Walker B."/>
            <person name="Young S."/>
            <person name="Zeng Q."/>
            <person name="Gargeya S."/>
            <person name="Fitzgerald M."/>
            <person name="Haas B."/>
            <person name="Abouelleil A."/>
            <person name="Allen A.W."/>
            <person name="Alvarado L."/>
            <person name="Arachchi H.M."/>
            <person name="Berlin A.M."/>
            <person name="Chapman S.B."/>
            <person name="Gainer-Dewar J."/>
            <person name="Goldberg J."/>
            <person name="Griggs A."/>
            <person name="Gujja S."/>
            <person name="Hansen M."/>
            <person name="Howarth C."/>
            <person name="Imamovic A."/>
            <person name="Ireland A."/>
            <person name="Larimer J."/>
            <person name="McCowan C."/>
            <person name="Murphy C."/>
            <person name="Pearson M."/>
            <person name="Poon T.W."/>
            <person name="Priest M."/>
            <person name="Roberts A."/>
            <person name="Saif S."/>
            <person name="Shea T."/>
            <person name="Sisk P."/>
            <person name="Sykes S."/>
            <person name="Wortman J."/>
            <person name="Nusbaum C."/>
            <person name="Birren B."/>
        </authorList>
    </citation>
    <scope>NUCLEOTIDE SEQUENCE [LARGE SCALE GENOMIC DNA]</scope>
    <source>
        <strain evidence="1 2">3_1_6</strain>
    </source>
</reference>
<comment type="caution">
    <text evidence="1">The sequence shown here is derived from an EMBL/GenBank/DDBJ whole genome shotgun (WGS) entry which is preliminary data.</text>
</comment>
<sequence>MWEALFLILAIAAALVVLRLAKKAGLDIMPCG</sequence>
<dbReference type="AlphaFoldDB" id="S2KTS3"/>
<organism evidence="1 2">
    <name type="scientific">Bilophila wadsworthia (strain 3_1_6)</name>
    <dbReference type="NCBI Taxonomy" id="563192"/>
    <lineage>
        <taxon>Bacteria</taxon>
        <taxon>Pseudomonadati</taxon>
        <taxon>Thermodesulfobacteriota</taxon>
        <taxon>Desulfovibrionia</taxon>
        <taxon>Desulfovibrionales</taxon>
        <taxon>Desulfovibrionaceae</taxon>
        <taxon>Bilophila</taxon>
    </lineage>
</organism>
<evidence type="ECO:0000313" key="2">
    <source>
        <dbReference type="Proteomes" id="UP000006034"/>
    </source>
</evidence>
<gene>
    <name evidence="1" type="ORF">HMPREF0179_05191</name>
</gene>
<dbReference type="HOGENOM" id="CLU_3388268_0_0_7"/>
<name>S2KTS3_BILW3</name>
<reference evidence="1 2" key="1">
    <citation type="submission" date="2010-10" db="EMBL/GenBank/DDBJ databases">
        <authorList>
            <consortium name="The Broad Institute Genome Sequencing Platform"/>
            <person name="Ward D."/>
            <person name="Earl A."/>
            <person name="Feldgarden M."/>
            <person name="Young S.K."/>
            <person name="Gargeya S."/>
            <person name="Zeng Q."/>
            <person name="Alvarado L."/>
            <person name="Berlin A."/>
            <person name="Bochicchio J."/>
            <person name="Chapman S.B."/>
            <person name="Chen Z."/>
            <person name="Freedman E."/>
            <person name="Gellesch M."/>
            <person name="Goldberg J."/>
            <person name="Griggs A."/>
            <person name="Gujja S."/>
            <person name="Heilman E."/>
            <person name="Heiman D."/>
            <person name="Howarth C."/>
            <person name="Mehta T."/>
            <person name="Neiman D."/>
            <person name="Pearson M."/>
            <person name="Roberts A."/>
            <person name="Saif S."/>
            <person name="Shea T."/>
            <person name="Shenoy N."/>
            <person name="Sisk P."/>
            <person name="Stolte C."/>
            <person name="Sykes S."/>
            <person name="White J."/>
            <person name="Yandava C."/>
            <person name="Allen-Vercoe E."/>
            <person name="Sibley C."/>
            <person name="Ambrose C.E."/>
            <person name="Strauss J."/>
            <person name="Daigneault M."/>
            <person name="Haas B."/>
            <person name="Nusbaum C."/>
            <person name="Birren B."/>
        </authorList>
    </citation>
    <scope>NUCLEOTIDE SEQUENCE [LARGE SCALE GENOMIC DNA]</scope>
    <source>
        <strain evidence="1 2">3_1_6</strain>
    </source>
</reference>
<evidence type="ECO:0000313" key="1">
    <source>
        <dbReference type="EMBL" id="EPC05908.1"/>
    </source>
</evidence>
<protein>
    <submittedName>
        <fullName evidence="1">Uncharacterized protein</fullName>
    </submittedName>
</protein>
<proteinExistence type="predicted"/>
<keyword evidence="2" id="KW-1185">Reference proteome</keyword>
<dbReference type="Proteomes" id="UP000006034">
    <property type="component" value="Unassembled WGS sequence"/>
</dbReference>
<dbReference type="EMBL" id="ADCP02000001">
    <property type="protein sequence ID" value="EPC05908.1"/>
    <property type="molecule type" value="Genomic_DNA"/>
</dbReference>
<dbReference type="STRING" id="563192.HMPREF0179_05191"/>